<reference evidence="3 4" key="1">
    <citation type="submission" date="2020-04" db="EMBL/GenBank/DDBJ databases">
        <authorList>
            <person name="Laetsch R D."/>
            <person name="Stevens L."/>
            <person name="Kumar S."/>
            <person name="Blaxter L. M."/>
        </authorList>
    </citation>
    <scope>NUCLEOTIDE SEQUENCE [LARGE SCALE GENOMIC DNA]</scope>
</reference>
<evidence type="ECO:0000313" key="3">
    <source>
        <dbReference type="EMBL" id="CAB3401113.1"/>
    </source>
</evidence>
<keyword evidence="1" id="KW-0472">Membrane</keyword>
<dbReference type="EMBL" id="CADEPM010000002">
    <property type="protein sequence ID" value="CAB3401113.1"/>
    <property type="molecule type" value="Genomic_DNA"/>
</dbReference>
<proteinExistence type="predicted"/>
<dbReference type="Proteomes" id="UP000494206">
    <property type="component" value="Unassembled WGS sequence"/>
</dbReference>
<feature type="signal peptide" evidence="2">
    <location>
        <begin position="1"/>
        <end position="22"/>
    </location>
</feature>
<evidence type="ECO:0000256" key="2">
    <source>
        <dbReference type="SAM" id="SignalP"/>
    </source>
</evidence>
<sequence length="202" mass="23392">MLIMRPMHMIPIVIMTLMYSSAANHRPTPDSKHTVLCPICVDRLFHEKELENYSTTYEIPKVFFPCDAPSLNKFGYATVMTCVHSCIEFAVYDKYAPSRVLARTLGCSTFEAISFTEKSNEPTTVVYSIPNGNTTEIGNYRIVVRHHPKNVYVDITGVKTPYADDKDKKLPAESYSRYIYIVTILLMFYRVIEDFQRRYRNM</sequence>
<dbReference type="AlphaFoldDB" id="A0A8S1EP37"/>
<comment type="caution">
    <text evidence="3">The sequence shown here is derived from an EMBL/GenBank/DDBJ whole genome shotgun (WGS) entry which is preliminary data.</text>
</comment>
<keyword evidence="1" id="KW-1133">Transmembrane helix</keyword>
<keyword evidence="4" id="KW-1185">Reference proteome</keyword>
<keyword evidence="2" id="KW-0732">Signal</keyword>
<gene>
    <name evidence="3" type="ORF">CBOVIS_LOCUS3909</name>
</gene>
<protein>
    <submittedName>
        <fullName evidence="3">Uncharacterized protein</fullName>
    </submittedName>
</protein>
<name>A0A8S1EP37_9PELO</name>
<feature type="chain" id="PRO_5035871135" evidence="2">
    <location>
        <begin position="23"/>
        <end position="202"/>
    </location>
</feature>
<evidence type="ECO:0000313" key="4">
    <source>
        <dbReference type="Proteomes" id="UP000494206"/>
    </source>
</evidence>
<accession>A0A8S1EP37</accession>
<organism evidence="3 4">
    <name type="scientific">Caenorhabditis bovis</name>
    <dbReference type="NCBI Taxonomy" id="2654633"/>
    <lineage>
        <taxon>Eukaryota</taxon>
        <taxon>Metazoa</taxon>
        <taxon>Ecdysozoa</taxon>
        <taxon>Nematoda</taxon>
        <taxon>Chromadorea</taxon>
        <taxon>Rhabditida</taxon>
        <taxon>Rhabditina</taxon>
        <taxon>Rhabditomorpha</taxon>
        <taxon>Rhabditoidea</taxon>
        <taxon>Rhabditidae</taxon>
        <taxon>Peloderinae</taxon>
        <taxon>Caenorhabditis</taxon>
    </lineage>
</organism>
<feature type="transmembrane region" description="Helical" evidence="1">
    <location>
        <begin position="175"/>
        <end position="192"/>
    </location>
</feature>
<evidence type="ECO:0000256" key="1">
    <source>
        <dbReference type="SAM" id="Phobius"/>
    </source>
</evidence>
<keyword evidence="1" id="KW-0812">Transmembrane</keyword>